<feature type="compositionally biased region" description="Polar residues" evidence="8">
    <location>
        <begin position="255"/>
        <end position="270"/>
    </location>
</feature>
<feature type="compositionally biased region" description="Basic residues" evidence="8">
    <location>
        <begin position="273"/>
        <end position="286"/>
    </location>
</feature>
<feature type="compositionally biased region" description="Basic and acidic residues" evidence="8">
    <location>
        <begin position="32"/>
        <end position="69"/>
    </location>
</feature>
<dbReference type="GO" id="GO:0046872">
    <property type="term" value="F:metal ion binding"/>
    <property type="evidence" value="ECO:0007669"/>
    <property type="project" value="UniProtKB-KW"/>
</dbReference>
<dbReference type="AlphaFoldDB" id="A0A316Z0A9"/>
<feature type="region of interest" description="Disordered" evidence="8">
    <location>
        <begin position="212"/>
        <end position="316"/>
    </location>
</feature>
<feature type="region of interest" description="Disordered" evidence="8">
    <location>
        <begin position="133"/>
        <end position="173"/>
    </location>
</feature>
<dbReference type="GeneID" id="37266803"/>
<dbReference type="GO" id="GO:0005834">
    <property type="term" value="C:heterotrimeric G-protein complex"/>
    <property type="evidence" value="ECO:0007669"/>
    <property type="project" value="TreeGrafter"/>
</dbReference>
<keyword evidence="4 6" id="KW-0342">GTP-binding</keyword>
<keyword evidence="9" id="KW-1133">Transmembrane helix</keyword>
<dbReference type="Proteomes" id="UP000245946">
    <property type="component" value="Unassembled WGS sequence"/>
</dbReference>
<evidence type="ECO:0000256" key="4">
    <source>
        <dbReference type="ARBA" id="ARBA00023134"/>
    </source>
</evidence>
<dbReference type="InterPro" id="IPR001019">
    <property type="entry name" value="Gprotein_alpha_su"/>
</dbReference>
<organism evidence="10 11">
    <name type="scientific">Tilletiopsis washingtonensis</name>
    <dbReference type="NCBI Taxonomy" id="58919"/>
    <lineage>
        <taxon>Eukaryota</taxon>
        <taxon>Fungi</taxon>
        <taxon>Dikarya</taxon>
        <taxon>Basidiomycota</taxon>
        <taxon>Ustilaginomycotina</taxon>
        <taxon>Exobasidiomycetes</taxon>
        <taxon>Entylomatales</taxon>
        <taxon>Entylomatales incertae sedis</taxon>
        <taxon>Tilletiopsis</taxon>
    </lineage>
</organism>
<dbReference type="PRINTS" id="PR00318">
    <property type="entry name" value="GPROTEINA"/>
</dbReference>
<dbReference type="SUPFAM" id="SSF52540">
    <property type="entry name" value="P-loop containing nucleoside triphosphate hydrolases"/>
    <property type="match status" value="1"/>
</dbReference>
<evidence type="ECO:0000256" key="7">
    <source>
        <dbReference type="PIRSR" id="PIRSR601019-2"/>
    </source>
</evidence>
<protein>
    <submittedName>
        <fullName evidence="10">G-alpha-domain-containing protein</fullName>
    </submittedName>
</protein>
<feature type="binding site" evidence="6">
    <location>
        <position position="538"/>
    </location>
    <ligand>
        <name>GTP</name>
        <dbReference type="ChEBI" id="CHEBI:37565"/>
    </ligand>
</feature>
<dbReference type="CDD" id="cd00066">
    <property type="entry name" value="G-alpha"/>
    <property type="match status" value="1"/>
</dbReference>
<keyword evidence="7" id="KW-0460">Magnesium</keyword>
<dbReference type="OrthoDB" id="5817230at2759"/>
<keyword evidence="11" id="KW-1185">Reference proteome</keyword>
<evidence type="ECO:0000256" key="1">
    <source>
        <dbReference type="ARBA" id="ARBA00005804"/>
    </source>
</evidence>
<evidence type="ECO:0000256" key="2">
    <source>
        <dbReference type="ARBA" id="ARBA00022723"/>
    </source>
</evidence>
<dbReference type="GO" id="GO:0001664">
    <property type="term" value="F:G protein-coupled receptor binding"/>
    <property type="evidence" value="ECO:0007669"/>
    <property type="project" value="TreeGrafter"/>
</dbReference>
<dbReference type="GO" id="GO:0007188">
    <property type="term" value="P:adenylate cyclase-modulating G protein-coupled receptor signaling pathway"/>
    <property type="evidence" value="ECO:0007669"/>
    <property type="project" value="TreeGrafter"/>
</dbReference>
<gene>
    <name evidence="10" type="ORF">FA09DRAFT_164288</name>
</gene>
<reference evidence="10 11" key="1">
    <citation type="journal article" date="2018" name="Mol. Biol. Evol.">
        <title>Broad Genomic Sampling Reveals a Smut Pathogenic Ancestry of the Fungal Clade Ustilaginomycotina.</title>
        <authorList>
            <person name="Kijpornyongpan T."/>
            <person name="Mondo S.J."/>
            <person name="Barry K."/>
            <person name="Sandor L."/>
            <person name="Lee J."/>
            <person name="Lipzen A."/>
            <person name="Pangilinan J."/>
            <person name="LaButti K."/>
            <person name="Hainaut M."/>
            <person name="Henrissat B."/>
            <person name="Grigoriev I.V."/>
            <person name="Spatafora J.W."/>
            <person name="Aime M.C."/>
        </authorList>
    </citation>
    <scope>NUCLEOTIDE SEQUENCE [LARGE SCALE GENOMIC DNA]</scope>
    <source>
        <strain evidence="10 11">MCA 4186</strain>
    </source>
</reference>
<feature type="region of interest" description="Disordered" evidence="8">
    <location>
        <begin position="1"/>
        <end position="73"/>
    </location>
</feature>
<feature type="transmembrane region" description="Helical" evidence="9">
    <location>
        <begin position="108"/>
        <end position="125"/>
    </location>
</feature>
<sequence>MPSYASTAQLRPTPSAADPLASALGPPPDETPGERAERTRAEQAAKKRSEEIDKTLKEDASRKRRETAGEQKMLLLGQASSGKTTVLKQMRLLYDPVTHRRERRSWRLVVYLNVIVAVSVLIEVYEELANAPRPLTSSSESNHNLMGGTASIRSGEKGAGGRSRSPDAGSIISGATSATSRAADAALVRARLAPLLELQEKLRQQLGVLDDKAPIGDSRTVPPAREAPAKRKGQSTPVLMRAGWQDRLLGRAARPSTSGDGASIATSRSAGSRLRRLTVSSKRRSTGHSAPPPAAAAEPGEEPSGASSDMVERDAREEEVAQMLAAQVETIETVWRERRLRRSSKIEQRADGCSYFLDNIARIAASAYLPSDDDILHSRVRTVGITEQRFVVDRSTTYKIYDLGGSRSQRKVWASYFDDARAIIFLANIAAFDQTLDEDMRVNRVDDSLAIWSDVVSSPLLASVSLVLFLNKMDLLERKLAAGVRVGKYFGDYKSTSKTTTDDFEQVWRYFRSRFLAVLEAYRAIAPSRPCYVHTTTATSTRQISAILVSVQDAILRENLQATGMTL</sequence>
<evidence type="ECO:0000256" key="9">
    <source>
        <dbReference type="SAM" id="Phobius"/>
    </source>
</evidence>
<feature type="compositionally biased region" description="Polar residues" evidence="8">
    <location>
        <begin position="1"/>
        <end position="12"/>
    </location>
</feature>
<evidence type="ECO:0000256" key="8">
    <source>
        <dbReference type="SAM" id="MobiDB-lite"/>
    </source>
</evidence>
<evidence type="ECO:0000313" key="11">
    <source>
        <dbReference type="Proteomes" id="UP000245946"/>
    </source>
</evidence>
<dbReference type="PROSITE" id="PS51882">
    <property type="entry name" value="G_ALPHA"/>
    <property type="match status" value="1"/>
</dbReference>
<accession>A0A316Z0A9</accession>
<dbReference type="RefSeq" id="XP_025595228.1">
    <property type="nucleotide sequence ID" value="XM_025739257.1"/>
</dbReference>
<feature type="binding site" evidence="7">
    <location>
        <position position="382"/>
    </location>
    <ligand>
        <name>Mg(2+)</name>
        <dbReference type="ChEBI" id="CHEBI:18420"/>
    </ligand>
</feature>
<dbReference type="GO" id="GO:0031683">
    <property type="term" value="F:G-protein beta/gamma-subunit complex binding"/>
    <property type="evidence" value="ECO:0007669"/>
    <property type="project" value="InterPro"/>
</dbReference>
<dbReference type="GO" id="GO:0003924">
    <property type="term" value="F:GTPase activity"/>
    <property type="evidence" value="ECO:0007669"/>
    <property type="project" value="InterPro"/>
</dbReference>
<dbReference type="Pfam" id="PF00503">
    <property type="entry name" value="G-alpha"/>
    <property type="match status" value="1"/>
</dbReference>
<dbReference type="InterPro" id="IPR027417">
    <property type="entry name" value="P-loop_NTPase"/>
</dbReference>
<dbReference type="GO" id="GO:0005737">
    <property type="term" value="C:cytoplasm"/>
    <property type="evidence" value="ECO:0007669"/>
    <property type="project" value="TreeGrafter"/>
</dbReference>
<dbReference type="SMART" id="SM00275">
    <property type="entry name" value="G_alpha"/>
    <property type="match status" value="1"/>
</dbReference>
<feature type="compositionally biased region" description="Polar residues" evidence="8">
    <location>
        <begin position="135"/>
        <end position="144"/>
    </location>
</feature>
<keyword evidence="9" id="KW-0472">Membrane</keyword>
<proteinExistence type="inferred from homology"/>
<feature type="binding site" evidence="6">
    <location>
        <begin position="471"/>
        <end position="474"/>
    </location>
    <ligand>
        <name>GTP</name>
        <dbReference type="ChEBI" id="CHEBI:37565"/>
    </ligand>
</feature>
<dbReference type="Gene3D" id="3.40.50.300">
    <property type="entry name" value="P-loop containing nucleotide triphosphate hydrolases"/>
    <property type="match status" value="2"/>
</dbReference>
<keyword evidence="3 6" id="KW-0547">Nucleotide-binding</keyword>
<keyword evidence="9" id="KW-0812">Transmembrane</keyword>
<evidence type="ECO:0000313" key="10">
    <source>
        <dbReference type="EMBL" id="PWN94949.1"/>
    </source>
</evidence>
<evidence type="ECO:0000256" key="5">
    <source>
        <dbReference type="ARBA" id="ARBA00023224"/>
    </source>
</evidence>
<dbReference type="SUPFAM" id="SSF47895">
    <property type="entry name" value="Transducin (alpha subunit), insertion domain"/>
    <property type="match status" value="1"/>
</dbReference>
<feature type="binding site" evidence="6">
    <location>
        <begin position="376"/>
        <end position="382"/>
    </location>
    <ligand>
        <name>GTP</name>
        <dbReference type="ChEBI" id="CHEBI:37565"/>
    </ligand>
</feature>
<feature type="compositionally biased region" description="Low complexity" evidence="8">
    <location>
        <begin position="295"/>
        <end position="308"/>
    </location>
</feature>
<dbReference type="EMBL" id="KZ819308">
    <property type="protein sequence ID" value="PWN94949.1"/>
    <property type="molecule type" value="Genomic_DNA"/>
</dbReference>
<keyword evidence="2 7" id="KW-0479">Metal-binding</keyword>
<dbReference type="FunFam" id="3.40.50.300:FF:000692">
    <property type="entry name" value="Guanine nucleotide-binding protein subunit alpha"/>
    <property type="match status" value="1"/>
</dbReference>
<evidence type="ECO:0000256" key="6">
    <source>
        <dbReference type="PIRSR" id="PIRSR601019-1"/>
    </source>
</evidence>
<dbReference type="PANTHER" id="PTHR10218">
    <property type="entry name" value="GTP-BINDING PROTEIN ALPHA SUBUNIT"/>
    <property type="match status" value="1"/>
</dbReference>
<name>A0A316Z0A9_9BASI</name>
<dbReference type="InterPro" id="IPR011025">
    <property type="entry name" value="GproteinA_insert"/>
</dbReference>
<dbReference type="PANTHER" id="PTHR10218:SF360">
    <property type="entry name" value="GUANINE NUCLEOTIDE-BINDING PROTEIN SUBUNIT ALPHA HOMOLOG"/>
    <property type="match status" value="1"/>
</dbReference>
<comment type="similarity">
    <text evidence="1">Belongs to the G-alpha family.</text>
</comment>
<dbReference type="GO" id="GO:0005525">
    <property type="term" value="F:GTP binding"/>
    <property type="evidence" value="ECO:0007669"/>
    <property type="project" value="UniProtKB-KW"/>
</dbReference>
<dbReference type="STRING" id="58919.A0A316Z0A9"/>
<keyword evidence="5" id="KW-0807">Transducer</keyword>
<evidence type="ECO:0000256" key="3">
    <source>
        <dbReference type="ARBA" id="ARBA00022741"/>
    </source>
</evidence>